<feature type="compositionally biased region" description="Polar residues" evidence="1">
    <location>
        <begin position="425"/>
        <end position="438"/>
    </location>
</feature>
<evidence type="ECO:0000313" key="2">
    <source>
        <dbReference type="EMBL" id="CAK0839789.1"/>
    </source>
</evidence>
<protein>
    <recommendedName>
        <fullName evidence="4">DNA-directed DNA polymerase</fullName>
    </recommendedName>
</protein>
<feature type="region of interest" description="Disordered" evidence="1">
    <location>
        <begin position="247"/>
        <end position="266"/>
    </location>
</feature>
<name>A0ABN9T490_9DINO</name>
<reference evidence="2" key="1">
    <citation type="submission" date="2023-10" db="EMBL/GenBank/DDBJ databases">
        <authorList>
            <person name="Chen Y."/>
            <person name="Shah S."/>
            <person name="Dougan E. K."/>
            <person name="Thang M."/>
            <person name="Chan C."/>
        </authorList>
    </citation>
    <scope>NUCLEOTIDE SEQUENCE [LARGE SCALE GENOMIC DNA]</scope>
</reference>
<comment type="caution">
    <text evidence="2">The sequence shown here is derived from an EMBL/GenBank/DDBJ whole genome shotgun (WGS) entry which is preliminary data.</text>
</comment>
<dbReference type="InterPro" id="IPR013762">
    <property type="entry name" value="Integrase-like_cat_sf"/>
</dbReference>
<dbReference type="Proteomes" id="UP001189429">
    <property type="component" value="Unassembled WGS sequence"/>
</dbReference>
<organism evidence="2 3">
    <name type="scientific">Prorocentrum cordatum</name>
    <dbReference type="NCBI Taxonomy" id="2364126"/>
    <lineage>
        <taxon>Eukaryota</taxon>
        <taxon>Sar</taxon>
        <taxon>Alveolata</taxon>
        <taxon>Dinophyceae</taxon>
        <taxon>Prorocentrales</taxon>
        <taxon>Prorocentraceae</taxon>
        <taxon>Prorocentrum</taxon>
    </lineage>
</organism>
<feature type="region of interest" description="Disordered" evidence="1">
    <location>
        <begin position="415"/>
        <end position="439"/>
    </location>
</feature>
<evidence type="ECO:0000313" key="3">
    <source>
        <dbReference type="Proteomes" id="UP001189429"/>
    </source>
</evidence>
<proteinExistence type="predicted"/>
<sequence>MMACSREVAERQLARDGFPAPSLSKGRPVIAPYVGDGNVVCYGVADAKLAHKEVVSELVSRGFALRDLVEFDEDLDMVGCVLCGAHRRSRFWRLYCGVGQLLARGGCAGDVMRVVLGHLGNFFLLSRCCLSILQQCYQFVQENIGRYQRFNSTVVAELRTRQGALPLVVARLSDPFYEKAFISDSSTHGCALHQGYFSGVELRAIGRWRERWCFAEVEEAFGLGLEANGPRLDANFDCLGESFNLGEASGSGSRRPAAEGPVGARPRSGKAEVIGIAPALPDELLDSARWPRVLVGAWDRREAIYMKKRCVSLAGLRHAVADPRAHGCQVLSVGDNLSEIMATEEGRAVDHCLNALCRRAAALQLGAEIRWVRRCVESERNPTDADSRLADTGILKAGEALRPGRLAGRLRARAVGQAGGRGPSVAQNASQARSTGSEDSNEVARGLALALFSGRVLRVCRQCGATVSVENLATSGIWAYGPLKKELQKSSCSPVRYDACRYGAPFKKLTIFNTSVVSLGALDRRCSCRVPHEILEGKVRVEGPDGHAMCGSSGERRRQAIAALARADVHRAADHRGPSGIQLGGPKLGTLRVHTEAVKLFYLACKSAMMLVATHQELDVAMEQYLHKLYFDGETISRPNSTVHGLMYELNLTWSKTSEFPLTRKALQGYRKSLRDVSRDGAPRECAILTSGSRRPSLWVGIRELGKPTMAGAYDDTVLVGETAPERRPVLRAILAQIPRATKPGERLFPDLAAAKCELIFRRACQALGFGDPKLRPRSLQRGGASVDALNGVDTLAIQKRGRWNVIASCRRCEKKGRILRQLAILGQTRVQESADELARLVSKPPQLLFSALTDRKATGDPGGCGKLLAHERCDIILRDVSPLAYFTIHL</sequence>
<keyword evidence="3" id="KW-1185">Reference proteome</keyword>
<gene>
    <name evidence="2" type="ORF">PCOR1329_LOCUS35392</name>
</gene>
<evidence type="ECO:0000256" key="1">
    <source>
        <dbReference type="SAM" id="MobiDB-lite"/>
    </source>
</evidence>
<dbReference type="Gene3D" id="1.10.443.10">
    <property type="entry name" value="Intergrase catalytic core"/>
    <property type="match status" value="1"/>
</dbReference>
<evidence type="ECO:0008006" key="4">
    <source>
        <dbReference type="Google" id="ProtNLM"/>
    </source>
</evidence>
<dbReference type="EMBL" id="CAUYUJ010014325">
    <property type="protein sequence ID" value="CAK0839789.1"/>
    <property type="molecule type" value="Genomic_DNA"/>
</dbReference>
<accession>A0ABN9T490</accession>